<feature type="coiled-coil region" evidence="1">
    <location>
        <begin position="216"/>
        <end position="251"/>
    </location>
</feature>
<comment type="caution">
    <text evidence="2">The sequence shown here is derived from an EMBL/GenBank/DDBJ whole genome shotgun (WGS) entry which is preliminary data.</text>
</comment>
<organism evidence="2 3">
    <name type="scientific">Elysia marginata</name>
    <dbReference type="NCBI Taxonomy" id="1093978"/>
    <lineage>
        <taxon>Eukaryota</taxon>
        <taxon>Metazoa</taxon>
        <taxon>Spiralia</taxon>
        <taxon>Lophotrochozoa</taxon>
        <taxon>Mollusca</taxon>
        <taxon>Gastropoda</taxon>
        <taxon>Heterobranchia</taxon>
        <taxon>Euthyneura</taxon>
        <taxon>Panpulmonata</taxon>
        <taxon>Sacoglossa</taxon>
        <taxon>Placobranchoidea</taxon>
        <taxon>Plakobranchidae</taxon>
        <taxon>Elysia</taxon>
    </lineage>
</organism>
<name>A0AAV4EM20_9GAST</name>
<dbReference type="EMBL" id="BMAT01007309">
    <property type="protein sequence ID" value="GFR61864.1"/>
    <property type="molecule type" value="Genomic_DNA"/>
</dbReference>
<dbReference type="Proteomes" id="UP000762676">
    <property type="component" value="Unassembled WGS sequence"/>
</dbReference>
<evidence type="ECO:0000256" key="1">
    <source>
        <dbReference type="SAM" id="Coils"/>
    </source>
</evidence>
<keyword evidence="3" id="KW-1185">Reference proteome</keyword>
<dbReference type="AlphaFoldDB" id="A0AAV4EM20"/>
<keyword evidence="1" id="KW-0175">Coiled coil</keyword>
<feature type="non-terminal residue" evidence="2">
    <location>
        <position position="261"/>
    </location>
</feature>
<proteinExistence type="predicted"/>
<gene>
    <name evidence="2" type="ORF">ElyMa_003568500</name>
</gene>
<evidence type="ECO:0000313" key="3">
    <source>
        <dbReference type="Proteomes" id="UP000762676"/>
    </source>
</evidence>
<reference evidence="2 3" key="1">
    <citation type="journal article" date="2021" name="Elife">
        <title>Chloroplast acquisition without the gene transfer in kleptoplastic sea slugs, Plakobranchus ocellatus.</title>
        <authorList>
            <person name="Maeda T."/>
            <person name="Takahashi S."/>
            <person name="Yoshida T."/>
            <person name="Shimamura S."/>
            <person name="Takaki Y."/>
            <person name="Nagai Y."/>
            <person name="Toyoda A."/>
            <person name="Suzuki Y."/>
            <person name="Arimoto A."/>
            <person name="Ishii H."/>
            <person name="Satoh N."/>
            <person name="Nishiyama T."/>
            <person name="Hasebe M."/>
            <person name="Maruyama T."/>
            <person name="Minagawa J."/>
            <person name="Obokata J."/>
            <person name="Shigenobu S."/>
        </authorList>
    </citation>
    <scope>NUCLEOTIDE SEQUENCE [LARGE SCALE GENOMIC DNA]</scope>
</reference>
<accession>A0AAV4EM20</accession>
<evidence type="ECO:0000313" key="2">
    <source>
        <dbReference type="EMBL" id="GFR61864.1"/>
    </source>
</evidence>
<protein>
    <submittedName>
        <fullName evidence="2">Uncharacterized protein</fullName>
    </submittedName>
</protein>
<sequence length="261" mass="28292">MILSCTSDSYNCHVVPTPGLVLAFSPNWTLGGRKGCGTILCDEISNGSGNSTPAGDGSGTGDTAVLSHSISDMSLFKHPIQTMTLVRTDDGSARKRLVASLTSQQPSVTRVSNGIKVKGQLTAGRASLTLGLYKQEDCRAQYTCKVTKVDAQGRQHTASSRLVRQQTTEESKLQVLSSDAGWSPAVALTVLNLLHEIENKLVQVGSGEDDSWQPRVQALENRLEDKLTAIENRLQDRIASMENRLDNKLDHFGNRLEDKLA</sequence>